<dbReference type="AlphaFoldDB" id="A9DGC9"/>
<dbReference type="PANTHER" id="PTHR41259">
    <property type="entry name" value="DOUBLE-STRAND BREAK REPAIR RAD50 ATPASE, PUTATIVE-RELATED"/>
    <property type="match status" value="1"/>
</dbReference>
<feature type="domain" description="YhaN AAA" evidence="3">
    <location>
        <begin position="1"/>
        <end position="205"/>
    </location>
</feature>
<dbReference type="eggNOG" id="COG0419">
    <property type="taxonomic scope" value="Bacteria"/>
</dbReference>
<feature type="region of interest" description="Disordered" evidence="2">
    <location>
        <begin position="404"/>
        <end position="427"/>
    </location>
</feature>
<dbReference type="EMBL" id="ABIA03000004">
    <property type="protein sequence ID" value="EDQ31602.1"/>
    <property type="molecule type" value="Genomic_DNA"/>
</dbReference>
<keyword evidence="5" id="KW-1185">Reference proteome</keyword>
<protein>
    <recommendedName>
        <fullName evidence="3">YhaN AAA domain-containing protein</fullName>
    </recommendedName>
</protein>
<evidence type="ECO:0000256" key="2">
    <source>
        <dbReference type="SAM" id="MobiDB-lite"/>
    </source>
</evidence>
<evidence type="ECO:0000259" key="3">
    <source>
        <dbReference type="Pfam" id="PF13514"/>
    </source>
</evidence>
<feature type="coiled-coil region" evidence="1">
    <location>
        <begin position="276"/>
        <end position="303"/>
    </location>
</feature>
<dbReference type="Gene3D" id="3.40.50.300">
    <property type="entry name" value="P-loop containing nucleotide triphosphate hydrolases"/>
    <property type="match status" value="2"/>
</dbReference>
<dbReference type="eggNOG" id="COG4717">
    <property type="taxonomic scope" value="Bacteria"/>
</dbReference>
<keyword evidence="1" id="KW-0175">Coiled coil</keyword>
<comment type="caution">
    <text evidence="4">The sequence shown here is derived from an EMBL/GenBank/DDBJ whole genome shotgun (WGS) entry which is preliminary data.</text>
</comment>
<dbReference type="InterPro" id="IPR038734">
    <property type="entry name" value="YhaN_AAA"/>
</dbReference>
<dbReference type="Proteomes" id="UP000004291">
    <property type="component" value="Chromosome"/>
</dbReference>
<name>A9DGC9_HOEPD</name>
<reference evidence="4 5" key="2">
    <citation type="submission" date="2012-06" db="EMBL/GenBank/DDBJ databases">
        <authorList>
            <person name="Fiebig A."/>
        </authorList>
    </citation>
    <scope>NUCLEOTIDE SEQUENCE [LARGE SCALE GENOMIC DNA]</scope>
    <source>
        <strain evidence="4 5">DFL-43</strain>
    </source>
</reference>
<dbReference type="STRING" id="411684.HPDFL43_11221"/>
<evidence type="ECO:0000313" key="5">
    <source>
        <dbReference type="Proteomes" id="UP000004291"/>
    </source>
</evidence>
<feature type="coiled-coil region" evidence="1">
    <location>
        <begin position="662"/>
        <end position="689"/>
    </location>
</feature>
<proteinExistence type="predicted"/>
<dbReference type="InterPro" id="IPR027417">
    <property type="entry name" value="P-loop_NTPase"/>
</dbReference>
<dbReference type="SUPFAM" id="SSF52540">
    <property type="entry name" value="P-loop containing nucleoside triphosphate hydrolases"/>
    <property type="match status" value="1"/>
</dbReference>
<feature type="coiled-coil region" evidence="1">
    <location>
        <begin position="901"/>
        <end position="970"/>
    </location>
</feature>
<organism evidence="4 5">
    <name type="scientific">Hoeflea phototrophica (strain DSM 17068 / NCIMB 14078 / DFL-43)</name>
    <dbReference type="NCBI Taxonomy" id="411684"/>
    <lineage>
        <taxon>Bacteria</taxon>
        <taxon>Pseudomonadati</taxon>
        <taxon>Pseudomonadota</taxon>
        <taxon>Alphaproteobacteria</taxon>
        <taxon>Hyphomicrobiales</taxon>
        <taxon>Rhizobiaceae</taxon>
        <taxon>Hoeflea</taxon>
    </lineage>
</organism>
<evidence type="ECO:0000256" key="1">
    <source>
        <dbReference type="SAM" id="Coils"/>
    </source>
</evidence>
<dbReference type="OrthoDB" id="9764467at2"/>
<reference evidence="4 5" key="1">
    <citation type="submission" date="2007-10" db="EMBL/GenBank/DDBJ databases">
        <authorList>
            <person name="Wagner-Dobler I."/>
            <person name="Ferriera S."/>
            <person name="Johnson J."/>
            <person name="Kravitz S."/>
            <person name="Beeson K."/>
            <person name="Sutton G."/>
            <person name="Rogers Y.-H."/>
            <person name="Friedman R."/>
            <person name="Frazier M."/>
            <person name="Venter J.C."/>
        </authorList>
    </citation>
    <scope>NUCLEOTIDE SEQUENCE [LARGE SCALE GENOMIC DNA]</scope>
    <source>
        <strain evidence="4 5">DFL-43</strain>
    </source>
</reference>
<accession>A9DGC9</accession>
<dbReference type="HOGENOM" id="CLU_006135_0_0_5"/>
<feature type="coiled-coil region" evidence="1">
    <location>
        <begin position="452"/>
        <end position="535"/>
    </location>
</feature>
<dbReference type="RefSeq" id="WP_007198017.1">
    <property type="nucleotide sequence ID" value="NZ_CM002917.1"/>
</dbReference>
<sequence>MRLNRLDLTRYGKFTDHVIDFGRPSAGSPDLHLIYGPNEAGKSTLFNAWLDLLFGIGAQSSYNFLHPYPTMQIGAAVELGEEAREFVRIKRPQNSLLDTSGQPIPETTLTAALSGLDRESYRTMFSLDDETLEQGGESILASRGDLGELLFSASAGLGDLSQQLVRIRAEAEGFYKYRARSGELADLKAQLAVLKAERDTLDTQASDHARLTTAHSEATARHAEANGERRQLRTRLQSVDAVLRALPRVAERKDLETRLEQYDGTPDAPPERADEIVRLREQEARLEASADALEQQLVRLDQELGGIGIDDTILSMRDRLTELETLQARHATALEDVPKLRLTLGDSNAEIGQLLIRLGRRDQPDAEDLLFDAATTAALNERINERSAIDARLLAAKKEARDAEARHEETLASLPEGANPADSATPETWQSQLADLTRALAKARNEDRGHRLKAAQRELEMVRDRRDALLASLAPWTGGMSGLQAMIPPHADQIAAWKAELEDQARNKLRLDDEIARIESLLRRLEAERDTISQTTDLPAADALANLRTRRDEAWEQHKSGLSKATAEAFETAMADYDAAIERHLAFHADAAKLREIALQTATARADLDGAFTARQKLADQSGALATQWAARITAMAPALDDNAMELSPGMLEDWLRRRSETLEAQQQLQQCERQVEAAQQDHEASYERLSKALSALGERATSDDGFDSLVDRAETLISREARLTGLFQAETAARLDLERRQTELRDAEEQAQAWVIAWKEICAKSWLGERDQMPVPDEVREILALLTELGPALKQRAGLGDRITKMERDQADYENAVTALATEAGIDANGMSATHLAHRLAERYAAADAAQKQHQALTTRREETLEQQRAHAETMAAHQTLKAELLAALEAEDLADAAQKVRQSGERRALRDRLEALDRQLCETLNAASIDEALAALEDADSAALDQEKRDIEADLETLDTDVQELHAARSRAREALDAIGGDDAVARIEQRRRTTLEAIAEGAGNYLRLSGGVLAMEQALTLYREHHRSTMMARASDAIKTISRGAYTGLAAQPDKDRELLIALTADGGSKQASEMSKGARFQLYLALRVAGYHEFAQSRPTVPFIADDIMETFDDFRAEETFRLFAQMAGVGQVIYLTHHRHLCDIARTVCPQVHIHDLTA</sequence>
<evidence type="ECO:0000313" key="4">
    <source>
        <dbReference type="EMBL" id="EDQ31602.1"/>
    </source>
</evidence>
<gene>
    <name evidence="4" type="ORF">HPDFL43_11221</name>
</gene>
<dbReference type="Pfam" id="PF13514">
    <property type="entry name" value="AAA_27"/>
    <property type="match status" value="1"/>
</dbReference>
<dbReference type="PANTHER" id="PTHR41259:SF1">
    <property type="entry name" value="DOUBLE-STRAND BREAK REPAIR RAD50 ATPASE, PUTATIVE-RELATED"/>
    <property type="match status" value="1"/>
</dbReference>